<dbReference type="EMBL" id="PKUN01000025">
    <property type="protein sequence ID" value="PLX60270.1"/>
    <property type="molecule type" value="Genomic_DNA"/>
</dbReference>
<dbReference type="AlphaFoldDB" id="A0A2N6CT23"/>
<evidence type="ECO:0008006" key="3">
    <source>
        <dbReference type="Google" id="ProtNLM"/>
    </source>
</evidence>
<evidence type="ECO:0000313" key="1">
    <source>
        <dbReference type="EMBL" id="PLX60270.1"/>
    </source>
</evidence>
<accession>A0A2N6CT23</accession>
<gene>
    <name evidence="1" type="ORF">C0630_15845</name>
</gene>
<proteinExistence type="predicted"/>
<name>A0A2N6CT23_9GAMM</name>
<reference evidence="1 2" key="1">
    <citation type="submission" date="2017-11" db="EMBL/GenBank/DDBJ databases">
        <title>Genome-resolved metagenomics identifies genetic mobility, metabolic interactions, and unexpected diversity in perchlorate-reducing communities.</title>
        <authorList>
            <person name="Barnum T.P."/>
            <person name="Figueroa I.A."/>
            <person name="Carlstrom C.I."/>
            <person name="Lucas L.N."/>
            <person name="Engelbrektson A.L."/>
            <person name="Coates J.D."/>
        </authorList>
    </citation>
    <scope>NUCLEOTIDE SEQUENCE [LARGE SCALE GENOMIC DNA]</scope>
    <source>
        <strain evidence="1">BM301</strain>
    </source>
</reference>
<evidence type="ECO:0000313" key="2">
    <source>
        <dbReference type="Proteomes" id="UP000235015"/>
    </source>
</evidence>
<dbReference type="RefSeq" id="WP_273440521.1">
    <property type="nucleotide sequence ID" value="NZ_PKUN01000025.1"/>
</dbReference>
<comment type="caution">
    <text evidence="1">The sequence shown here is derived from an EMBL/GenBank/DDBJ whole genome shotgun (WGS) entry which is preliminary data.</text>
</comment>
<sequence>MTLEALQLDDLNWRDLVDGIRGRIVADSAGEWTLHAPVDPGVTLLELFAYLFEQRVYWLDQISEPLARALLSLVDVRPHPTRAASTVLAFTPDATGISLRATAGLVMRQRDREAGLRITLTDELAILPILSVGVQTYQGDRTADLQSKGNVSLLPLTNEYAEASITFSMPRTLETTDADSYLALLFELDAAPGIAPEWSHDAQAAPMPADLDWSYRSAMSTGRKVLTGEQLLDGTRGLRRSGIVRIRVPADWQAESLLADGGVTYRLWLSTDNSSFSSPPILNRLVPNAVAALQYHDVSMQWVDLARQTATWLRLPDQQLQMYTSQPEPLEDQVFLRIRERDGEWYAWHACQDFSFHGPADRVYQVNRQLKRIHFGDGLNGLIPVLFAGTEPAIRLCYLAGGGETGNFGANLHWISDRQAALVAINPESGAGGSAAESILAARARGDRSAPAGTSSDRGRFRAAGGEYAGHCNCPRTCRNRLSPCISMSSGGWCRNGVYSALGTAPGGACEY</sequence>
<protein>
    <recommendedName>
        <fullName evidence="3">Baseplate assembly protein</fullName>
    </recommendedName>
</protein>
<dbReference type="Proteomes" id="UP000235015">
    <property type="component" value="Unassembled WGS sequence"/>
</dbReference>
<organism evidence="1 2">
    <name type="scientific">Sedimenticola selenatireducens</name>
    <dbReference type="NCBI Taxonomy" id="191960"/>
    <lineage>
        <taxon>Bacteria</taxon>
        <taxon>Pseudomonadati</taxon>
        <taxon>Pseudomonadota</taxon>
        <taxon>Gammaproteobacteria</taxon>
        <taxon>Chromatiales</taxon>
        <taxon>Sedimenticolaceae</taxon>
        <taxon>Sedimenticola</taxon>
    </lineage>
</organism>